<sequence length="71" mass="7460">MAAAKRHSSNAGGRRAAETLPCLCPGSIVTGGGNHLRREKFTDAIGIQNLLPLAIWDRSVNASERFTVAAG</sequence>
<reference evidence="1" key="2">
    <citation type="journal article" date="2015" name="Data Brief">
        <title>Shoot transcriptome of the giant reed, Arundo donax.</title>
        <authorList>
            <person name="Barrero R.A."/>
            <person name="Guerrero F.D."/>
            <person name="Moolhuijzen P."/>
            <person name="Goolsby J.A."/>
            <person name="Tidwell J."/>
            <person name="Bellgard S.E."/>
            <person name="Bellgard M.I."/>
        </authorList>
    </citation>
    <scope>NUCLEOTIDE SEQUENCE</scope>
    <source>
        <tissue evidence="1">Shoot tissue taken approximately 20 cm above the soil surface</tissue>
    </source>
</reference>
<dbReference type="EMBL" id="GBRH01272680">
    <property type="protein sequence ID" value="JAD25215.1"/>
    <property type="molecule type" value="Transcribed_RNA"/>
</dbReference>
<accession>A0A0A8YIC6</accession>
<proteinExistence type="predicted"/>
<organism evidence="1">
    <name type="scientific">Arundo donax</name>
    <name type="common">Giant reed</name>
    <name type="synonym">Donax arundinaceus</name>
    <dbReference type="NCBI Taxonomy" id="35708"/>
    <lineage>
        <taxon>Eukaryota</taxon>
        <taxon>Viridiplantae</taxon>
        <taxon>Streptophyta</taxon>
        <taxon>Embryophyta</taxon>
        <taxon>Tracheophyta</taxon>
        <taxon>Spermatophyta</taxon>
        <taxon>Magnoliopsida</taxon>
        <taxon>Liliopsida</taxon>
        <taxon>Poales</taxon>
        <taxon>Poaceae</taxon>
        <taxon>PACMAD clade</taxon>
        <taxon>Arundinoideae</taxon>
        <taxon>Arundineae</taxon>
        <taxon>Arundo</taxon>
    </lineage>
</organism>
<dbReference type="AlphaFoldDB" id="A0A0A8YIC6"/>
<reference evidence="1" key="1">
    <citation type="submission" date="2014-09" db="EMBL/GenBank/DDBJ databases">
        <authorList>
            <person name="Magalhaes I.L.F."/>
            <person name="Oliveira U."/>
            <person name="Santos F.R."/>
            <person name="Vidigal T.H.D.A."/>
            <person name="Brescovit A.D."/>
            <person name="Santos A.J."/>
        </authorList>
    </citation>
    <scope>NUCLEOTIDE SEQUENCE</scope>
    <source>
        <tissue evidence="1">Shoot tissue taken approximately 20 cm above the soil surface</tissue>
    </source>
</reference>
<name>A0A0A8YIC6_ARUDO</name>
<protein>
    <submittedName>
        <fullName evidence="1">Uncharacterized protein</fullName>
    </submittedName>
</protein>
<evidence type="ECO:0000313" key="1">
    <source>
        <dbReference type="EMBL" id="JAD25215.1"/>
    </source>
</evidence>